<keyword evidence="1" id="KW-0540">Nuclease</keyword>
<organism evidence="1 2">
    <name type="scientific">Lentinula aff. lateritia</name>
    <dbReference type="NCBI Taxonomy" id="2804960"/>
    <lineage>
        <taxon>Eukaryota</taxon>
        <taxon>Fungi</taxon>
        <taxon>Dikarya</taxon>
        <taxon>Basidiomycota</taxon>
        <taxon>Agaricomycotina</taxon>
        <taxon>Agaricomycetes</taxon>
        <taxon>Agaricomycetidae</taxon>
        <taxon>Agaricales</taxon>
        <taxon>Marasmiineae</taxon>
        <taxon>Omphalotaceae</taxon>
        <taxon>Lentinula</taxon>
    </lineage>
</organism>
<evidence type="ECO:0000313" key="1">
    <source>
        <dbReference type="EMBL" id="KAJ3804680.1"/>
    </source>
</evidence>
<name>A0ACC1TIW9_9AGAR</name>
<gene>
    <name evidence="1" type="ORF">F5876DRAFT_53071</name>
</gene>
<dbReference type="Proteomes" id="UP001163835">
    <property type="component" value="Unassembled WGS sequence"/>
</dbReference>
<keyword evidence="1" id="KW-0255">Endonuclease</keyword>
<keyword evidence="1" id="KW-0378">Hydrolase</keyword>
<protein>
    <submittedName>
        <fullName evidence="1">Endonuclease/exonuclease/phosphatase</fullName>
    </submittedName>
</protein>
<proteinExistence type="predicted"/>
<dbReference type="EMBL" id="MU795858">
    <property type="protein sequence ID" value="KAJ3804680.1"/>
    <property type="molecule type" value="Genomic_DNA"/>
</dbReference>
<reference evidence="1" key="1">
    <citation type="submission" date="2022-09" db="EMBL/GenBank/DDBJ databases">
        <title>A Global Phylogenomic Analysis of the Shiitake Genus Lentinula.</title>
        <authorList>
            <consortium name="DOE Joint Genome Institute"/>
            <person name="Sierra-Patev S."/>
            <person name="Min B."/>
            <person name="Naranjo-Ortiz M."/>
            <person name="Looney B."/>
            <person name="Konkel Z."/>
            <person name="Slot J.C."/>
            <person name="Sakamoto Y."/>
            <person name="Steenwyk J.L."/>
            <person name="Rokas A."/>
            <person name="Carro J."/>
            <person name="Camarero S."/>
            <person name="Ferreira P."/>
            <person name="Molpeceres G."/>
            <person name="Ruiz-Duenas F.J."/>
            <person name="Serrano A."/>
            <person name="Henrissat B."/>
            <person name="Drula E."/>
            <person name="Hughes K.W."/>
            <person name="Mata J.L."/>
            <person name="Ishikawa N.K."/>
            <person name="Vargas-Isla R."/>
            <person name="Ushijima S."/>
            <person name="Smith C.A."/>
            <person name="Ahrendt S."/>
            <person name="Andreopoulos W."/>
            <person name="He G."/>
            <person name="Labutti K."/>
            <person name="Lipzen A."/>
            <person name="Ng V."/>
            <person name="Riley R."/>
            <person name="Sandor L."/>
            <person name="Barry K."/>
            <person name="Martinez A.T."/>
            <person name="Xiao Y."/>
            <person name="Gibbons J.G."/>
            <person name="Terashima K."/>
            <person name="Grigoriev I.V."/>
            <person name="Hibbett D.S."/>
        </authorList>
    </citation>
    <scope>NUCLEOTIDE SEQUENCE</scope>
    <source>
        <strain evidence="1">TMI1499</strain>
    </source>
</reference>
<keyword evidence="2" id="KW-1185">Reference proteome</keyword>
<evidence type="ECO:0000313" key="2">
    <source>
        <dbReference type="Proteomes" id="UP001163835"/>
    </source>
</evidence>
<sequence>MDKQNCKNTKAGLKFISLNINGYGGIGPYQAGNKWAKLNRVMGVNKIGIAVVQETHMTESKRAETEQVFSRRMKIFASNHPTNPTAAGGVAVVLNRQLLVTEDAISKELVEGRALLVKANWHQGEKLTILAIYAPNVTSTDGGDNAAFWKTLSDFFEQPGNRSWLPDIVAGDFNMVEDPIDRLPMRDDPETAANAFDNLKGELKMRDGWRETNPSSKEYTFSRSNSQSRLDRIYVTEKILQTTRQWRITHTGIEGVDHEMVSVQITHEETPKIGKGRWSIQNRTLKNQNFKNFAKQQGMLAQAQLESMSERTDHENPQRILATYIQSIVKKAREIEKSNISTYQQEAARLQKRIQQIGMDTQIFEGERATKLHELKTELRNMETKGLELRRKHSAAKDRLIGETICKEWVSANKEKKPRDIIYALEKPTQVSQVRDTEPPLLSRAEFEKHSQKMAELARDYHDSLQLKGLNHNPQDRQEAITEALEKISSKLTDRQTQMARDEIQWEEIEFALKHSKNGSSSGINGIVYEFWKARADTYKQDKRQEGLEAFDVITLLTAAYKDIQNHGIDQSTGFADGWICPIYKKGDRNQISNYRPITLLNTEYKLLTKALAVRL</sequence>
<feature type="non-terminal residue" evidence="1">
    <location>
        <position position="616"/>
    </location>
</feature>
<accession>A0ACC1TIW9</accession>
<comment type="caution">
    <text evidence="1">The sequence shown here is derived from an EMBL/GenBank/DDBJ whole genome shotgun (WGS) entry which is preliminary data.</text>
</comment>